<dbReference type="EMBL" id="JANBPK010001501">
    <property type="protein sequence ID" value="KAJ2922275.1"/>
    <property type="molecule type" value="Genomic_DNA"/>
</dbReference>
<organism evidence="1 2">
    <name type="scientific">Candolleomyces eurysporus</name>
    <dbReference type="NCBI Taxonomy" id="2828524"/>
    <lineage>
        <taxon>Eukaryota</taxon>
        <taxon>Fungi</taxon>
        <taxon>Dikarya</taxon>
        <taxon>Basidiomycota</taxon>
        <taxon>Agaricomycotina</taxon>
        <taxon>Agaricomycetes</taxon>
        <taxon>Agaricomycetidae</taxon>
        <taxon>Agaricales</taxon>
        <taxon>Agaricineae</taxon>
        <taxon>Psathyrellaceae</taxon>
        <taxon>Candolleomyces</taxon>
    </lineage>
</organism>
<proteinExistence type="predicted"/>
<dbReference type="Proteomes" id="UP001140091">
    <property type="component" value="Unassembled WGS sequence"/>
</dbReference>
<protein>
    <submittedName>
        <fullName evidence="1">Uncharacterized protein</fullName>
    </submittedName>
</protein>
<comment type="caution">
    <text evidence="1">The sequence shown here is derived from an EMBL/GenBank/DDBJ whole genome shotgun (WGS) entry which is preliminary data.</text>
</comment>
<feature type="non-terminal residue" evidence="1">
    <location>
        <position position="1"/>
    </location>
</feature>
<name>A0A9W8IT63_9AGAR</name>
<dbReference type="AlphaFoldDB" id="A0A9W8IT63"/>
<keyword evidence="2" id="KW-1185">Reference proteome</keyword>
<evidence type="ECO:0000313" key="2">
    <source>
        <dbReference type="Proteomes" id="UP001140091"/>
    </source>
</evidence>
<sequence length="207" mass="23578">MQQQQQTQEWPLPFRPPRLELGSSDPFRNVVYEWSWASMNKCAMQPPPSRPYNHPVSTNSKAVNPPARRVVTLQIPNILLQCPEALLQTTIVIDEALIIRESDLDPIVGSWDENPMTQVVAAIATKIQRALLQPVDGASGMVFNQHKLKQLQADLCHVWKISRTLMWRKSLVVAVRRRLRSLDTRGTRIELKKAIGFAKSKIVNSRQ</sequence>
<accession>A0A9W8IT63</accession>
<evidence type="ECO:0000313" key="1">
    <source>
        <dbReference type="EMBL" id="KAJ2922275.1"/>
    </source>
</evidence>
<reference evidence="1" key="1">
    <citation type="submission" date="2022-06" db="EMBL/GenBank/DDBJ databases">
        <title>Genome Sequence of Candolleomyces eurysporus.</title>
        <authorList>
            <person name="Buettner E."/>
        </authorList>
    </citation>
    <scope>NUCLEOTIDE SEQUENCE</scope>
    <source>
        <strain evidence="1">VTCC 930004</strain>
    </source>
</reference>
<gene>
    <name evidence="1" type="ORF">H1R20_g14820</name>
</gene>